<dbReference type="OrthoDB" id="9816357at2"/>
<evidence type="ECO:0000256" key="2">
    <source>
        <dbReference type="ARBA" id="ARBA00022729"/>
    </source>
</evidence>
<dbReference type="PROSITE" id="PS50983">
    <property type="entry name" value="FE_B12_PBP"/>
    <property type="match status" value="1"/>
</dbReference>
<protein>
    <submittedName>
        <fullName evidence="4">Vitamin B12-binding protein</fullName>
    </submittedName>
</protein>
<feature type="domain" description="Fe/B12 periplasmic-binding" evidence="3">
    <location>
        <begin position="57"/>
        <end position="310"/>
    </location>
</feature>
<dbReference type="NCBIfam" id="NF038402">
    <property type="entry name" value="TroA_like"/>
    <property type="match status" value="1"/>
</dbReference>
<evidence type="ECO:0000259" key="3">
    <source>
        <dbReference type="PROSITE" id="PS50983"/>
    </source>
</evidence>
<dbReference type="RefSeq" id="WP_134213562.1">
    <property type="nucleotide sequence ID" value="NZ_QFFZ01000015.1"/>
</dbReference>
<evidence type="ECO:0000313" key="5">
    <source>
        <dbReference type="Proteomes" id="UP000297597"/>
    </source>
</evidence>
<proteinExistence type="inferred from homology"/>
<evidence type="ECO:0000313" key="4">
    <source>
        <dbReference type="EMBL" id="TEB11334.1"/>
    </source>
</evidence>
<dbReference type="Proteomes" id="UP000297597">
    <property type="component" value="Unassembled WGS sequence"/>
</dbReference>
<reference evidence="4 5" key="1">
    <citation type="journal article" date="2018" name="Environ. Microbiol.">
        <title>Novel energy conservation strategies and behaviour of Pelotomaculum schinkii driving syntrophic propionate catabolism.</title>
        <authorList>
            <person name="Hidalgo-Ahumada C.A.P."/>
            <person name="Nobu M.K."/>
            <person name="Narihiro T."/>
            <person name="Tamaki H."/>
            <person name="Liu W.T."/>
            <person name="Kamagata Y."/>
            <person name="Stams A.J.M."/>
            <person name="Imachi H."/>
            <person name="Sousa D.Z."/>
        </authorList>
    </citation>
    <scope>NUCLEOTIDE SEQUENCE [LARGE SCALE GENOMIC DNA]</scope>
    <source>
        <strain evidence="4 5">MGP</strain>
    </source>
</reference>
<dbReference type="PANTHER" id="PTHR30535:SF34">
    <property type="entry name" value="MOLYBDATE-BINDING PROTEIN MOLA"/>
    <property type="match status" value="1"/>
</dbReference>
<evidence type="ECO:0000256" key="1">
    <source>
        <dbReference type="ARBA" id="ARBA00008814"/>
    </source>
</evidence>
<keyword evidence="2" id="KW-0732">Signal</keyword>
<dbReference type="Pfam" id="PF01497">
    <property type="entry name" value="Peripla_BP_2"/>
    <property type="match status" value="1"/>
</dbReference>
<dbReference type="InterPro" id="IPR002491">
    <property type="entry name" value="ABC_transptr_periplasmic_BD"/>
</dbReference>
<dbReference type="AlphaFoldDB" id="A0A4Y7RQQ4"/>
<comment type="similarity">
    <text evidence="1">Belongs to the bacterial solute-binding protein 8 family.</text>
</comment>
<accession>A0A4Y7RQQ4</accession>
<dbReference type="SUPFAM" id="SSF53807">
    <property type="entry name" value="Helical backbone' metal receptor"/>
    <property type="match status" value="1"/>
</dbReference>
<keyword evidence="5" id="KW-1185">Reference proteome</keyword>
<sequence length="312" mass="33789">MRKFYAAALLTVTFVMFLTFLLQGCAKTTKVASGPGFPMQITDDLGRQVTIKEAPQRIVSLAPAITETLFALGLGDKVVGVTNYCDYPAEAKTKAKVGGFSTPSAELVVAAKPDLVLAPKINENYVPQLEQAGLTVVTIESLNLPQVLENIRLIGQVTGASEAANSLTADMQQRIEEITTKVGGLTDEQKPAVYFEIWPDPLTTGGSKSFVNSLITMAGGKNIAGDVEQDWVNLSPEMVLARDPKVAILCHHGSSQQTVEEFKSRKGWEQVSAIKNNRVGLVSDENTVVRTGPRVVEGFEYMARLIHPELIK</sequence>
<dbReference type="PANTHER" id="PTHR30535">
    <property type="entry name" value="VITAMIN B12-BINDING PROTEIN"/>
    <property type="match status" value="1"/>
</dbReference>
<name>A0A4Y7RQQ4_9FIRM</name>
<dbReference type="PROSITE" id="PS51257">
    <property type="entry name" value="PROKAR_LIPOPROTEIN"/>
    <property type="match status" value="1"/>
</dbReference>
<dbReference type="InterPro" id="IPR054828">
    <property type="entry name" value="Vit_B12_bind_prot"/>
</dbReference>
<dbReference type="InterPro" id="IPR050902">
    <property type="entry name" value="ABC_Transporter_SBP"/>
</dbReference>
<dbReference type="EMBL" id="QFFZ01000015">
    <property type="protein sequence ID" value="TEB11334.1"/>
    <property type="molecule type" value="Genomic_DNA"/>
</dbReference>
<comment type="caution">
    <text evidence="4">The sequence shown here is derived from an EMBL/GenBank/DDBJ whole genome shotgun (WGS) entry which is preliminary data.</text>
</comment>
<organism evidence="4 5">
    <name type="scientific">Pelotomaculum propionicicum</name>
    <dbReference type="NCBI Taxonomy" id="258475"/>
    <lineage>
        <taxon>Bacteria</taxon>
        <taxon>Bacillati</taxon>
        <taxon>Bacillota</taxon>
        <taxon>Clostridia</taxon>
        <taxon>Eubacteriales</taxon>
        <taxon>Desulfotomaculaceae</taxon>
        <taxon>Pelotomaculum</taxon>
    </lineage>
</organism>
<dbReference type="Gene3D" id="3.40.50.1980">
    <property type="entry name" value="Nitrogenase molybdenum iron protein domain"/>
    <property type="match status" value="2"/>
</dbReference>
<gene>
    <name evidence="4" type="primary">btuF_3</name>
    <name evidence="4" type="ORF">Pmgp_01697</name>
</gene>
<dbReference type="CDD" id="cd01143">
    <property type="entry name" value="YvrC"/>
    <property type="match status" value="1"/>
</dbReference>